<comment type="caution">
    <text evidence="5">The sequence shown here is derived from an EMBL/GenBank/DDBJ whole genome shotgun (WGS) entry which is preliminary data.</text>
</comment>
<dbReference type="InterPro" id="IPR016032">
    <property type="entry name" value="Sig_transdc_resp-reg_C-effctor"/>
</dbReference>
<evidence type="ECO:0000313" key="5">
    <source>
        <dbReference type="EMBL" id="MST32340.1"/>
    </source>
</evidence>
<keyword evidence="3" id="KW-0804">Transcription</keyword>
<dbReference type="SUPFAM" id="SSF46894">
    <property type="entry name" value="C-terminal effector domain of the bipartite response regulators"/>
    <property type="match status" value="1"/>
</dbReference>
<sequence>MARRVAGHTREARETLRAAYDGAGHCGAAVLAEQAHAELLASGARPRRQQLTGLRSLTASERRVCELAASGLTNTQIAQRLFVTRSTVEKHLSHAYDKLGLASREGLTDLLAQE</sequence>
<name>A0ABW9QR80_9ACTN</name>
<proteinExistence type="predicted"/>
<dbReference type="Pfam" id="PF00196">
    <property type="entry name" value="GerE"/>
    <property type="match status" value="1"/>
</dbReference>
<keyword evidence="6" id="KW-1185">Reference proteome</keyword>
<keyword evidence="2" id="KW-0238">DNA-binding</keyword>
<dbReference type="Proteomes" id="UP000437736">
    <property type="component" value="Unassembled WGS sequence"/>
</dbReference>
<dbReference type="InterPro" id="IPR036388">
    <property type="entry name" value="WH-like_DNA-bd_sf"/>
</dbReference>
<dbReference type="Gene3D" id="1.10.10.10">
    <property type="entry name" value="Winged helix-like DNA-binding domain superfamily/Winged helix DNA-binding domain"/>
    <property type="match status" value="1"/>
</dbReference>
<dbReference type="SMART" id="SM00421">
    <property type="entry name" value="HTH_LUXR"/>
    <property type="match status" value="1"/>
</dbReference>
<dbReference type="PROSITE" id="PS00622">
    <property type="entry name" value="HTH_LUXR_1"/>
    <property type="match status" value="1"/>
</dbReference>
<dbReference type="PRINTS" id="PR00038">
    <property type="entry name" value="HTHLUXR"/>
</dbReference>
<organism evidence="5 6">
    <name type="scientific">Acidiferrimicrobium australe</name>
    <dbReference type="NCBI Taxonomy" id="2664430"/>
    <lineage>
        <taxon>Bacteria</taxon>
        <taxon>Bacillati</taxon>
        <taxon>Actinomycetota</taxon>
        <taxon>Acidimicrobiia</taxon>
        <taxon>Acidimicrobiales</taxon>
        <taxon>Acidimicrobiaceae</taxon>
        <taxon>Acidiferrimicrobium</taxon>
    </lineage>
</organism>
<dbReference type="CDD" id="cd06170">
    <property type="entry name" value="LuxR_C_like"/>
    <property type="match status" value="1"/>
</dbReference>
<evidence type="ECO:0000256" key="3">
    <source>
        <dbReference type="ARBA" id="ARBA00023163"/>
    </source>
</evidence>
<evidence type="ECO:0000313" key="6">
    <source>
        <dbReference type="Proteomes" id="UP000437736"/>
    </source>
</evidence>
<feature type="domain" description="HTH luxR-type" evidence="4">
    <location>
        <begin position="50"/>
        <end position="114"/>
    </location>
</feature>
<reference evidence="5 6" key="1">
    <citation type="submission" date="2019-11" db="EMBL/GenBank/DDBJ databases">
        <title>Acidiferrimicrobium australis gen. nov., sp. nov., an acidophilic and obligately heterotrophic, member of the Actinobacteria that catalyses dissimilatory oxido- reduction of iron isolated from metal-rich acidic water in Chile.</title>
        <authorList>
            <person name="Gonzalez D."/>
            <person name="Huber K."/>
            <person name="Hedrich S."/>
            <person name="Rojas-Villalobos C."/>
            <person name="Quatrini R."/>
            <person name="Dinamarca M.A."/>
            <person name="Schwarz A."/>
            <person name="Canales C."/>
            <person name="Nancucheo I."/>
        </authorList>
    </citation>
    <scope>NUCLEOTIDE SEQUENCE [LARGE SCALE GENOMIC DNA]</scope>
    <source>
        <strain evidence="5 6">USS-CCA1</strain>
    </source>
</reference>
<accession>A0ABW9QR80</accession>
<dbReference type="PROSITE" id="PS50043">
    <property type="entry name" value="HTH_LUXR_2"/>
    <property type="match status" value="1"/>
</dbReference>
<protein>
    <recommendedName>
        <fullName evidence="4">HTH luxR-type domain-containing protein</fullName>
    </recommendedName>
</protein>
<evidence type="ECO:0000256" key="1">
    <source>
        <dbReference type="ARBA" id="ARBA00023015"/>
    </source>
</evidence>
<dbReference type="EMBL" id="WJHE01000274">
    <property type="protein sequence ID" value="MST32340.1"/>
    <property type="molecule type" value="Genomic_DNA"/>
</dbReference>
<gene>
    <name evidence="5" type="ORF">GHK86_06335</name>
</gene>
<keyword evidence="1" id="KW-0805">Transcription regulation</keyword>
<dbReference type="PANTHER" id="PTHR44688">
    <property type="entry name" value="DNA-BINDING TRANSCRIPTIONAL ACTIVATOR DEVR_DOSR"/>
    <property type="match status" value="1"/>
</dbReference>
<dbReference type="PANTHER" id="PTHR44688:SF16">
    <property type="entry name" value="DNA-BINDING TRANSCRIPTIONAL ACTIVATOR DEVR_DOSR"/>
    <property type="match status" value="1"/>
</dbReference>
<evidence type="ECO:0000256" key="2">
    <source>
        <dbReference type="ARBA" id="ARBA00023125"/>
    </source>
</evidence>
<evidence type="ECO:0000259" key="4">
    <source>
        <dbReference type="PROSITE" id="PS50043"/>
    </source>
</evidence>
<dbReference type="InterPro" id="IPR000792">
    <property type="entry name" value="Tscrpt_reg_LuxR_C"/>
</dbReference>